<feature type="transmembrane region" description="Helical" evidence="1">
    <location>
        <begin position="81"/>
        <end position="99"/>
    </location>
</feature>
<dbReference type="Proteomes" id="UP000829196">
    <property type="component" value="Unassembled WGS sequence"/>
</dbReference>
<dbReference type="EMBL" id="JAGYWB010000004">
    <property type="protein sequence ID" value="KAI0524722.1"/>
    <property type="molecule type" value="Genomic_DNA"/>
</dbReference>
<comment type="caution">
    <text evidence="2">The sequence shown here is derived from an EMBL/GenBank/DDBJ whole genome shotgun (WGS) entry which is preliminary data.</text>
</comment>
<proteinExistence type="predicted"/>
<keyword evidence="1" id="KW-0812">Transmembrane</keyword>
<evidence type="ECO:0000313" key="2">
    <source>
        <dbReference type="EMBL" id="KAI0511684.1"/>
    </source>
</evidence>
<evidence type="ECO:0000313" key="4">
    <source>
        <dbReference type="Proteomes" id="UP000829196"/>
    </source>
</evidence>
<dbReference type="AlphaFoldDB" id="A0A8T3BH16"/>
<evidence type="ECO:0000313" key="3">
    <source>
        <dbReference type="EMBL" id="KAI0524722.1"/>
    </source>
</evidence>
<evidence type="ECO:0000256" key="1">
    <source>
        <dbReference type="SAM" id="Phobius"/>
    </source>
</evidence>
<keyword evidence="1" id="KW-0472">Membrane</keyword>
<sequence>MLFYLVIFNGYLDVLLKYIDIHLNVFPTFFLLYAIKMCGVNNYISFTLLFHRTMEAVVALFLSTVFQQYLLFIAGRNLKLHSFYLLFSLQWFYVILNLYSSI</sequence>
<feature type="transmembrane region" description="Helical" evidence="1">
    <location>
        <begin position="56"/>
        <end position="75"/>
    </location>
</feature>
<reference evidence="2" key="1">
    <citation type="journal article" date="2022" name="Front. Genet.">
        <title>Chromosome-Scale Assembly of the Dendrobium nobile Genome Provides Insights Into the Molecular Mechanism of the Biosynthesis of the Medicinal Active Ingredient of Dendrobium.</title>
        <authorList>
            <person name="Xu Q."/>
            <person name="Niu S.-C."/>
            <person name="Li K.-L."/>
            <person name="Zheng P.-J."/>
            <person name="Zhang X.-J."/>
            <person name="Jia Y."/>
            <person name="Liu Y."/>
            <person name="Niu Y.-X."/>
            <person name="Yu L.-H."/>
            <person name="Chen D.-F."/>
            <person name="Zhang G.-Q."/>
        </authorList>
    </citation>
    <scope>NUCLEOTIDE SEQUENCE</scope>
    <source>
        <tissue evidence="2">Leaf</tissue>
    </source>
</reference>
<name>A0A8T3BH16_DENNO</name>
<feature type="transmembrane region" description="Helical" evidence="1">
    <location>
        <begin position="15"/>
        <end position="35"/>
    </location>
</feature>
<protein>
    <submittedName>
        <fullName evidence="2">Uncharacterized protein</fullName>
    </submittedName>
</protein>
<accession>A0A8T3BH16</accession>
<dbReference type="EMBL" id="JAGYWB010000009">
    <property type="protein sequence ID" value="KAI0511684.1"/>
    <property type="molecule type" value="Genomic_DNA"/>
</dbReference>
<gene>
    <name evidence="3" type="ORF">KFK09_004105</name>
    <name evidence="2" type="ORF">KFK09_012316</name>
</gene>
<keyword evidence="1" id="KW-1133">Transmembrane helix</keyword>
<organism evidence="2 4">
    <name type="scientific">Dendrobium nobile</name>
    <name type="common">Orchid</name>
    <dbReference type="NCBI Taxonomy" id="94219"/>
    <lineage>
        <taxon>Eukaryota</taxon>
        <taxon>Viridiplantae</taxon>
        <taxon>Streptophyta</taxon>
        <taxon>Embryophyta</taxon>
        <taxon>Tracheophyta</taxon>
        <taxon>Spermatophyta</taxon>
        <taxon>Magnoliopsida</taxon>
        <taxon>Liliopsida</taxon>
        <taxon>Asparagales</taxon>
        <taxon>Orchidaceae</taxon>
        <taxon>Epidendroideae</taxon>
        <taxon>Malaxideae</taxon>
        <taxon>Dendrobiinae</taxon>
        <taxon>Dendrobium</taxon>
    </lineage>
</organism>
<keyword evidence="4" id="KW-1185">Reference proteome</keyword>